<comment type="caution">
    <text evidence="1">The sequence shown here is derived from an EMBL/GenBank/DDBJ whole genome shotgun (WGS) entry which is preliminary data.</text>
</comment>
<protein>
    <submittedName>
        <fullName evidence="1">Uncharacterized protein</fullName>
    </submittedName>
</protein>
<gene>
    <name evidence="1" type="ORF">DPMN_117380</name>
</gene>
<reference evidence="1" key="2">
    <citation type="submission" date="2020-11" db="EMBL/GenBank/DDBJ databases">
        <authorList>
            <person name="McCartney M.A."/>
            <person name="Auch B."/>
            <person name="Kono T."/>
            <person name="Mallez S."/>
            <person name="Becker A."/>
            <person name="Gohl D.M."/>
            <person name="Silverstein K.A.T."/>
            <person name="Koren S."/>
            <person name="Bechman K.B."/>
            <person name="Herman A."/>
            <person name="Abrahante J.E."/>
            <person name="Garbe J."/>
        </authorList>
    </citation>
    <scope>NUCLEOTIDE SEQUENCE</scope>
    <source>
        <strain evidence="1">Duluth1</strain>
        <tissue evidence="1">Whole animal</tissue>
    </source>
</reference>
<sequence>MIPQSLKSEEMALERLLNLECIGINAAEKDETAIEYLQNYQDIFISFSMASTVQKYHGNRIIHRYQATTVTRREGLKPLSSVLVKIPSSNRSTDRL</sequence>
<name>A0A9D4KQI6_DREPO</name>
<evidence type="ECO:0000313" key="1">
    <source>
        <dbReference type="EMBL" id="KAH3843849.1"/>
    </source>
</evidence>
<accession>A0A9D4KQI6</accession>
<evidence type="ECO:0000313" key="2">
    <source>
        <dbReference type="Proteomes" id="UP000828390"/>
    </source>
</evidence>
<dbReference type="EMBL" id="JAIWYP010000004">
    <property type="protein sequence ID" value="KAH3843849.1"/>
    <property type="molecule type" value="Genomic_DNA"/>
</dbReference>
<keyword evidence="2" id="KW-1185">Reference proteome</keyword>
<dbReference type="Proteomes" id="UP000828390">
    <property type="component" value="Unassembled WGS sequence"/>
</dbReference>
<dbReference type="AlphaFoldDB" id="A0A9D4KQI6"/>
<proteinExistence type="predicted"/>
<reference evidence="1" key="1">
    <citation type="journal article" date="2019" name="bioRxiv">
        <title>The Genome of the Zebra Mussel, Dreissena polymorpha: A Resource for Invasive Species Research.</title>
        <authorList>
            <person name="McCartney M.A."/>
            <person name="Auch B."/>
            <person name="Kono T."/>
            <person name="Mallez S."/>
            <person name="Zhang Y."/>
            <person name="Obille A."/>
            <person name="Becker A."/>
            <person name="Abrahante J.E."/>
            <person name="Garbe J."/>
            <person name="Badalamenti J.P."/>
            <person name="Herman A."/>
            <person name="Mangelson H."/>
            <person name="Liachko I."/>
            <person name="Sullivan S."/>
            <person name="Sone E.D."/>
            <person name="Koren S."/>
            <person name="Silverstein K.A.T."/>
            <person name="Beckman K.B."/>
            <person name="Gohl D.M."/>
        </authorList>
    </citation>
    <scope>NUCLEOTIDE SEQUENCE</scope>
    <source>
        <strain evidence="1">Duluth1</strain>
        <tissue evidence="1">Whole animal</tissue>
    </source>
</reference>
<organism evidence="1 2">
    <name type="scientific">Dreissena polymorpha</name>
    <name type="common">Zebra mussel</name>
    <name type="synonym">Mytilus polymorpha</name>
    <dbReference type="NCBI Taxonomy" id="45954"/>
    <lineage>
        <taxon>Eukaryota</taxon>
        <taxon>Metazoa</taxon>
        <taxon>Spiralia</taxon>
        <taxon>Lophotrochozoa</taxon>
        <taxon>Mollusca</taxon>
        <taxon>Bivalvia</taxon>
        <taxon>Autobranchia</taxon>
        <taxon>Heteroconchia</taxon>
        <taxon>Euheterodonta</taxon>
        <taxon>Imparidentia</taxon>
        <taxon>Neoheterodontei</taxon>
        <taxon>Myida</taxon>
        <taxon>Dreissenoidea</taxon>
        <taxon>Dreissenidae</taxon>
        <taxon>Dreissena</taxon>
    </lineage>
</organism>